<reference evidence="2 3" key="1">
    <citation type="submission" date="2024-01" db="EMBL/GenBank/DDBJ databases">
        <title>The complete chloroplast genome sequence of Lithospermum erythrorhizon: insights into the phylogenetic relationship among Boraginaceae species and the maternal lineages of purple gromwells.</title>
        <authorList>
            <person name="Okada T."/>
            <person name="Watanabe K."/>
        </authorList>
    </citation>
    <scope>NUCLEOTIDE SEQUENCE [LARGE SCALE GENOMIC DNA]</scope>
</reference>
<sequence>MQYSAYVPGRKIVDRVMLMQELVNGYTRAAGKPRCAIKIDIMKAYDTVRWEFLWKVLELLKFPFIFINWIKGSITSVWFSVSLNGGLHEFFHRTRGLRQGDPLSPYLFIIVMDMFNVVLMRKIEAKEFDYHPKCQEVKLPNIGFANDLFVMTGATRKSFTVLKEALYEFEKMFGLQPNMQKSTCYFAGTTSKEARELEKEEE</sequence>
<evidence type="ECO:0000313" key="2">
    <source>
        <dbReference type="EMBL" id="GAA0155495.1"/>
    </source>
</evidence>
<feature type="domain" description="Reverse transcriptase" evidence="1">
    <location>
        <begin position="1"/>
        <end position="202"/>
    </location>
</feature>
<evidence type="ECO:0000313" key="3">
    <source>
        <dbReference type="Proteomes" id="UP001454036"/>
    </source>
</evidence>
<dbReference type="EMBL" id="BAABME010002637">
    <property type="protein sequence ID" value="GAA0155495.1"/>
    <property type="molecule type" value="Genomic_DNA"/>
</dbReference>
<dbReference type="PANTHER" id="PTHR33116">
    <property type="entry name" value="REVERSE TRANSCRIPTASE ZINC-BINDING DOMAIN-CONTAINING PROTEIN-RELATED-RELATED"/>
    <property type="match status" value="1"/>
</dbReference>
<dbReference type="Pfam" id="PF00078">
    <property type="entry name" value="RVT_1"/>
    <property type="match status" value="1"/>
</dbReference>
<gene>
    <name evidence="2" type="ORF">LIER_13209</name>
</gene>
<dbReference type="InterPro" id="IPR043502">
    <property type="entry name" value="DNA/RNA_pol_sf"/>
</dbReference>
<comment type="caution">
    <text evidence="2">The sequence shown here is derived from an EMBL/GenBank/DDBJ whole genome shotgun (WGS) entry which is preliminary data.</text>
</comment>
<accession>A0AAV3PYS4</accession>
<dbReference type="SUPFAM" id="SSF56672">
    <property type="entry name" value="DNA/RNA polymerases"/>
    <property type="match status" value="1"/>
</dbReference>
<dbReference type="PANTHER" id="PTHR33116:SF84">
    <property type="entry name" value="RNA-DIRECTED DNA POLYMERASE"/>
    <property type="match status" value="1"/>
</dbReference>
<dbReference type="InterPro" id="IPR000477">
    <property type="entry name" value="RT_dom"/>
</dbReference>
<name>A0AAV3PYS4_LITER</name>
<keyword evidence="3" id="KW-1185">Reference proteome</keyword>
<dbReference type="AlphaFoldDB" id="A0AAV3PYS4"/>
<protein>
    <recommendedName>
        <fullName evidence="1">Reverse transcriptase domain-containing protein</fullName>
    </recommendedName>
</protein>
<dbReference type="PROSITE" id="PS50878">
    <property type="entry name" value="RT_POL"/>
    <property type="match status" value="1"/>
</dbReference>
<dbReference type="Proteomes" id="UP001454036">
    <property type="component" value="Unassembled WGS sequence"/>
</dbReference>
<proteinExistence type="predicted"/>
<evidence type="ECO:0000259" key="1">
    <source>
        <dbReference type="PROSITE" id="PS50878"/>
    </source>
</evidence>
<organism evidence="2 3">
    <name type="scientific">Lithospermum erythrorhizon</name>
    <name type="common">Purple gromwell</name>
    <name type="synonym">Lithospermum officinale var. erythrorhizon</name>
    <dbReference type="NCBI Taxonomy" id="34254"/>
    <lineage>
        <taxon>Eukaryota</taxon>
        <taxon>Viridiplantae</taxon>
        <taxon>Streptophyta</taxon>
        <taxon>Embryophyta</taxon>
        <taxon>Tracheophyta</taxon>
        <taxon>Spermatophyta</taxon>
        <taxon>Magnoliopsida</taxon>
        <taxon>eudicotyledons</taxon>
        <taxon>Gunneridae</taxon>
        <taxon>Pentapetalae</taxon>
        <taxon>asterids</taxon>
        <taxon>lamiids</taxon>
        <taxon>Boraginales</taxon>
        <taxon>Boraginaceae</taxon>
        <taxon>Boraginoideae</taxon>
        <taxon>Lithospermeae</taxon>
        <taxon>Lithospermum</taxon>
    </lineage>
</organism>